<proteinExistence type="predicted"/>
<accession>A0A2W5T9G3</accession>
<feature type="compositionally biased region" description="Gly residues" evidence="1">
    <location>
        <begin position="640"/>
        <end position="667"/>
    </location>
</feature>
<dbReference type="EMBL" id="QFQP01000017">
    <property type="protein sequence ID" value="PZR10547.1"/>
    <property type="molecule type" value="Genomic_DNA"/>
</dbReference>
<dbReference type="PROSITE" id="PS50234">
    <property type="entry name" value="VWFA"/>
    <property type="match status" value="1"/>
</dbReference>
<protein>
    <recommendedName>
        <fullName evidence="3">VWFA domain-containing protein</fullName>
    </recommendedName>
</protein>
<gene>
    <name evidence="4" type="ORF">DI536_20105</name>
</gene>
<dbReference type="SMART" id="SM00327">
    <property type="entry name" value="VWA"/>
    <property type="match status" value="1"/>
</dbReference>
<feature type="region of interest" description="Disordered" evidence="1">
    <location>
        <begin position="640"/>
        <end position="684"/>
    </location>
</feature>
<dbReference type="CDD" id="cd00198">
    <property type="entry name" value="vWFA"/>
    <property type="match status" value="1"/>
</dbReference>
<reference evidence="4 5" key="1">
    <citation type="submission" date="2017-08" db="EMBL/GenBank/DDBJ databases">
        <title>Infants hospitalized years apart are colonized by the same room-sourced microbial strains.</title>
        <authorList>
            <person name="Brooks B."/>
            <person name="Olm M.R."/>
            <person name="Firek B.A."/>
            <person name="Baker R."/>
            <person name="Thomas B.C."/>
            <person name="Morowitz M.J."/>
            <person name="Banfield J.F."/>
        </authorList>
    </citation>
    <scope>NUCLEOTIDE SEQUENCE [LARGE SCALE GENOMIC DNA]</scope>
    <source>
        <strain evidence="4">S2_003_000_R2_14</strain>
    </source>
</reference>
<dbReference type="Gene3D" id="3.40.50.410">
    <property type="entry name" value="von Willebrand factor, type A domain"/>
    <property type="match status" value="1"/>
</dbReference>
<evidence type="ECO:0000313" key="5">
    <source>
        <dbReference type="Proteomes" id="UP000249061"/>
    </source>
</evidence>
<evidence type="ECO:0000259" key="3">
    <source>
        <dbReference type="PROSITE" id="PS50234"/>
    </source>
</evidence>
<sequence>MRSLVAALTLVASTALAVPCTELPVLFLVQDKSGSMNFAPDGTAASASNPSKWSIARQVVPTLASNFNNRFRFAAAMYPTDTATFNCSTASIYAPISTQTSGITNAYNSAVPGGGTPTAASLQAVRAHINAQNLATPAYVLLITDGLPNCNTSLDANSCTPTSTAACGTVPPAQSSCGLGAKDCLDTQASVQAAAALYAAGIKVFVVGFDSTLVAGNNKAVLDAIASAGGTSSSYSASNQTQLTNVLNTIALNTATCCQDVCTAGASQCLSNGSRRTCSLDSAIGCTTWTTTQCQAGTTCSNGTCQGCSNTCTAGAARCASNGNVEQCVANAQGCTSWQTADTCGYGEICASAQCNSCQACTSGASRCTANGIETCEWNVITGCTSWRAGTCASGSVCTNGSCTACNTACTAGAKRCANKTVETCVANAQGCTSWQAGETCTDFCSGGACGTCGTNCTAGQTRCQGANGVETCIIDANSCPAWGPAQQCAPNSYCANGSCMTCATSCTQGAKRCGASGTTEECRLDSMGCTAWAQTGQCDVGGGERCDMGVCIPPCPVICEPGARQCSANRPQSCQAGPSGCYVWRDETACGSEQACVGGNCEDSCGSGEIEFCPNGKECVGLPEGRFCLSTDGGVGGGAGGGDGTTGGGNGSGTGGGSGAGNGADGGSNSNGSGSETTEPGGPQRIGAAAMGCNCNTVDAGAVPLLAMGLMLVLRRRQARR</sequence>
<feature type="signal peptide" evidence="2">
    <location>
        <begin position="1"/>
        <end position="17"/>
    </location>
</feature>
<dbReference type="Pfam" id="PF00092">
    <property type="entry name" value="VWA"/>
    <property type="match status" value="1"/>
</dbReference>
<feature type="chain" id="PRO_5016158019" description="VWFA domain-containing protein" evidence="2">
    <location>
        <begin position="18"/>
        <end position="722"/>
    </location>
</feature>
<dbReference type="Proteomes" id="UP000249061">
    <property type="component" value="Unassembled WGS sequence"/>
</dbReference>
<dbReference type="InterPro" id="IPR002035">
    <property type="entry name" value="VWF_A"/>
</dbReference>
<organism evidence="4 5">
    <name type="scientific">Archangium gephyra</name>
    <dbReference type="NCBI Taxonomy" id="48"/>
    <lineage>
        <taxon>Bacteria</taxon>
        <taxon>Pseudomonadati</taxon>
        <taxon>Myxococcota</taxon>
        <taxon>Myxococcia</taxon>
        <taxon>Myxococcales</taxon>
        <taxon>Cystobacterineae</taxon>
        <taxon>Archangiaceae</taxon>
        <taxon>Archangium</taxon>
    </lineage>
</organism>
<name>A0A2W5T9G3_9BACT</name>
<dbReference type="SUPFAM" id="SSF53300">
    <property type="entry name" value="vWA-like"/>
    <property type="match status" value="1"/>
</dbReference>
<evidence type="ECO:0000256" key="2">
    <source>
        <dbReference type="SAM" id="SignalP"/>
    </source>
</evidence>
<dbReference type="InterPro" id="IPR036465">
    <property type="entry name" value="vWFA_dom_sf"/>
</dbReference>
<evidence type="ECO:0000313" key="4">
    <source>
        <dbReference type="EMBL" id="PZR10547.1"/>
    </source>
</evidence>
<comment type="caution">
    <text evidence="4">The sequence shown here is derived from an EMBL/GenBank/DDBJ whole genome shotgun (WGS) entry which is preliminary data.</text>
</comment>
<keyword evidence="2" id="KW-0732">Signal</keyword>
<evidence type="ECO:0000256" key="1">
    <source>
        <dbReference type="SAM" id="MobiDB-lite"/>
    </source>
</evidence>
<dbReference type="AlphaFoldDB" id="A0A2W5T9G3"/>
<feature type="domain" description="VWFA" evidence="3">
    <location>
        <begin position="25"/>
        <end position="250"/>
    </location>
</feature>